<evidence type="ECO:0000256" key="2">
    <source>
        <dbReference type="ARBA" id="ARBA00023277"/>
    </source>
</evidence>
<dbReference type="GO" id="GO:0004590">
    <property type="term" value="F:orotidine-5'-phosphate decarboxylase activity"/>
    <property type="evidence" value="ECO:0007669"/>
    <property type="project" value="UniProtKB-EC"/>
</dbReference>
<evidence type="ECO:0000259" key="3">
    <source>
        <dbReference type="SMART" id="SM00934"/>
    </source>
</evidence>
<evidence type="ECO:0000313" key="5">
    <source>
        <dbReference type="Proteomes" id="UP001623661"/>
    </source>
</evidence>
<dbReference type="InterPro" id="IPR013785">
    <property type="entry name" value="Aldolase_TIM"/>
</dbReference>
<dbReference type="Proteomes" id="UP001623661">
    <property type="component" value="Unassembled WGS sequence"/>
</dbReference>
<feature type="domain" description="Orotidine 5'-phosphate decarboxylase" evidence="3">
    <location>
        <begin position="2"/>
        <end position="200"/>
    </location>
</feature>
<dbReference type="InterPro" id="IPR001754">
    <property type="entry name" value="OMPdeCOase_dom"/>
</dbReference>
<keyword evidence="2" id="KW-0119">Carbohydrate metabolism</keyword>
<proteinExistence type="predicted"/>
<dbReference type="Gene3D" id="3.20.20.70">
    <property type="entry name" value="Aldolase class I"/>
    <property type="match status" value="1"/>
</dbReference>
<dbReference type="InterPro" id="IPR041710">
    <property type="entry name" value="HPS/KGPDC"/>
</dbReference>
<evidence type="ECO:0000256" key="1">
    <source>
        <dbReference type="ARBA" id="ARBA00023239"/>
    </source>
</evidence>
<dbReference type="PANTHER" id="PTHR35039">
    <property type="entry name" value="3-KETO-L-GULONATE-6-PHOSPHATE DECARBOXYLASE SGBH-RELATED"/>
    <property type="match status" value="1"/>
</dbReference>
<reference evidence="4 5" key="1">
    <citation type="submission" date="2024-11" db="EMBL/GenBank/DDBJ databases">
        <authorList>
            <person name="Heng Y.C."/>
            <person name="Lim A.C.H."/>
            <person name="Lee J.K.Y."/>
            <person name="Kittelmann S."/>
        </authorList>
    </citation>
    <scope>NUCLEOTIDE SEQUENCE [LARGE SCALE GENOMIC DNA]</scope>
    <source>
        <strain evidence="4 5">WILCCON 0202</strain>
    </source>
</reference>
<evidence type="ECO:0000313" key="4">
    <source>
        <dbReference type="EMBL" id="MFL0266750.1"/>
    </source>
</evidence>
<dbReference type="PANTHER" id="PTHR35039:SF3">
    <property type="entry name" value="3-KETO-L-GULONATE-6-PHOSPHATE DECARBOXYLASE SGBH-RELATED"/>
    <property type="match status" value="1"/>
</dbReference>
<comment type="caution">
    <text evidence="4">The sequence shown here is derived from an EMBL/GenBank/DDBJ whole genome shotgun (WGS) entry which is preliminary data.</text>
</comment>
<accession>A0ABW8TMU2</accession>
<dbReference type="RefSeq" id="WP_406763376.1">
    <property type="nucleotide sequence ID" value="NZ_JBJHZY010000001.1"/>
</dbReference>
<sequence length="204" mass="22126">MKIQLAIDRVSIEKAKEISKEASPFIDIIEVGTSLIKDFGVTAIKELKDAFPNKTILADIKTIDEGAYEFKAAYNNGADIATVMAAASIDTIKACYEVSQGFNKVMMIDLLGVDNEKIDKLKVFNKAIFCIHAPSDGGEKDLTSLLEDFKKMFPEIKNIAVAGGVNYNTITSIKEAEAAIVIIGGAITKACNIEGAARKFRELI</sequence>
<dbReference type="Pfam" id="PF00215">
    <property type="entry name" value="OMPdecase"/>
    <property type="match status" value="1"/>
</dbReference>
<dbReference type="InterPro" id="IPR011060">
    <property type="entry name" value="RibuloseP-bd_barrel"/>
</dbReference>
<dbReference type="CDD" id="cd04726">
    <property type="entry name" value="KGPDC_HPS"/>
    <property type="match status" value="1"/>
</dbReference>
<keyword evidence="5" id="KW-1185">Reference proteome</keyword>
<dbReference type="SUPFAM" id="SSF51366">
    <property type="entry name" value="Ribulose-phoshate binding barrel"/>
    <property type="match status" value="1"/>
</dbReference>
<organism evidence="4 5">
    <name type="scientific">Candidatus Clostridium radicumherbarum</name>
    <dbReference type="NCBI Taxonomy" id="3381662"/>
    <lineage>
        <taxon>Bacteria</taxon>
        <taxon>Bacillati</taxon>
        <taxon>Bacillota</taxon>
        <taxon>Clostridia</taxon>
        <taxon>Eubacteriales</taxon>
        <taxon>Clostridiaceae</taxon>
        <taxon>Clostridium</taxon>
    </lineage>
</organism>
<gene>
    <name evidence="4" type="ORF">ACJDUH_01455</name>
</gene>
<dbReference type="EMBL" id="JBJHZY010000001">
    <property type="protein sequence ID" value="MFL0266750.1"/>
    <property type="molecule type" value="Genomic_DNA"/>
</dbReference>
<dbReference type="EC" id="4.1.1.23" evidence="4"/>
<keyword evidence="1 4" id="KW-0456">Lyase</keyword>
<dbReference type="SMART" id="SM00934">
    <property type="entry name" value="OMPdecase"/>
    <property type="match status" value="1"/>
</dbReference>
<name>A0ABW8TMU2_9CLOT</name>
<protein>
    <submittedName>
        <fullName evidence="4">Orotidine 5'-phosphate decarboxylase / HUMPS family protein</fullName>
        <ecNumber evidence="4">4.1.1.23</ecNumber>
    </submittedName>
</protein>